<dbReference type="InterPro" id="IPR003591">
    <property type="entry name" value="Leu-rich_rpt_typical-subtyp"/>
</dbReference>
<dbReference type="GO" id="GO:0038023">
    <property type="term" value="F:signaling receptor activity"/>
    <property type="evidence" value="ECO:0007669"/>
    <property type="project" value="TreeGrafter"/>
</dbReference>
<accession>A0A2C9LAG4</accession>
<dbReference type="VEuPathDB" id="VectorBase:BGLB028972"/>
<dbReference type="SUPFAM" id="SSF52200">
    <property type="entry name" value="Toll/Interleukin receptor TIR domain"/>
    <property type="match status" value="1"/>
</dbReference>
<dbReference type="Proteomes" id="UP000076420">
    <property type="component" value="Unassembled WGS sequence"/>
</dbReference>
<dbReference type="AlphaFoldDB" id="A0A2C9LAG4"/>
<dbReference type="SMART" id="SM00255">
    <property type="entry name" value="TIR"/>
    <property type="match status" value="1"/>
</dbReference>
<dbReference type="PANTHER" id="PTHR24365">
    <property type="entry name" value="TOLL-LIKE RECEPTOR"/>
    <property type="match status" value="1"/>
</dbReference>
<reference evidence="14" key="1">
    <citation type="submission" date="2020-05" db="UniProtKB">
        <authorList>
            <consortium name="EnsemblMetazoa"/>
        </authorList>
    </citation>
    <scope>IDENTIFICATION</scope>
    <source>
        <strain evidence="14">BB02</strain>
    </source>
</reference>
<evidence type="ECO:0000256" key="4">
    <source>
        <dbReference type="ARBA" id="ARBA00022692"/>
    </source>
</evidence>
<dbReference type="GO" id="GO:0005886">
    <property type="term" value="C:plasma membrane"/>
    <property type="evidence" value="ECO:0007669"/>
    <property type="project" value="TreeGrafter"/>
</dbReference>
<dbReference type="InterPro" id="IPR000157">
    <property type="entry name" value="TIR_dom"/>
</dbReference>
<evidence type="ECO:0000256" key="8">
    <source>
        <dbReference type="ARBA" id="ARBA00023136"/>
    </source>
</evidence>
<dbReference type="STRING" id="6526.A0A2C9LAG4"/>
<name>A0A2C9LAG4_BIOGL</name>
<dbReference type="RefSeq" id="XP_013067575.2">
    <property type="nucleotide sequence ID" value="XM_013212121.2"/>
</dbReference>
<keyword evidence="6" id="KW-0677">Repeat</keyword>
<dbReference type="Gene3D" id="3.80.10.10">
    <property type="entry name" value="Ribonuclease Inhibitor"/>
    <property type="match status" value="4"/>
</dbReference>
<evidence type="ECO:0000256" key="12">
    <source>
        <dbReference type="SAM" id="SignalP"/>
    </source>
</evidence>
<protein>
    <recommendedName>
        <fullName evidence="13">TIR domain-containing protein</fullName>
    </recommendedName>
</protein>
<dbReference type="PROSITE" id="PS50104">
    <property type="entry name" value="TIR"/>
    <property type="match status" value="1"/>
</dbReference>
<dbReference type="VEuPathDB" id="VectorBase:BGLAX_048875"/>
<dbReference type="Gene3D" id="3.40.50.10140">
    <property type="entry name" value="Toll/interleukin-1 receptor homology (TIR) domain"/>
    <property type="match status" value="1"/>
</dbReference>
<keyword evidence="4 11" id="KW-0812">Transmembrane</keyword>
<gene>
    <name evidence="14" type="primary">106055723</name>
</gene>
<evidence type="ECO:0000256" key="7">
    <source>
        <dbReference type="ARBA" id="ARBA00022989"/>
    </source>
</evidence>
<keyword evidence="10" id="KW-0325">Glycoprotein</keyword>
<evidence type="ECO:0000256" key="2">
    <source>
        <dbReference type="ARBA" id="ARBA00009634"/>
    </source>
</evidence>
<comment type="subcellular location">
    <subcellularLocation>
        <location evidence="1">Membrane</location>
        <topology evidence="1">Single-pass membrane protein</topology>
    </subcellularLocation>
</comment>
<evidence type="ECO:0000256" key="11">
    <source>
        <dbReference type="SAM" id="Phobius"/>
    </source>
</evidence>
<evidence type="ECO:0000256" key="1">
    <source>
        <dbReference type="ARBA" id="ARBA00004167"/>
    </source>
</evidence>
<dbReference type="Pfam" id="PF00560">
    <property type="entry name" value="LRR_1"/>
    <property type="match status" value="1"/>
</dbReference>
<keyword evidence="9" id="KW-0675">Receptor</keyword>
<evidence type="ECO:0000259" key="13">
    <source>
        <dbReference type="PROSITE" id="PS50104"/>
    </source>
</evidence>
<keyword evidence="8 11" id="KW-0472">Membrane</keyword>
<dbReference type="EnsemblMetazoa" id="BGLB028972-RA">
    <property type="protein sequence ID" value="BGLB028972-PA"/>
    <property type="gene ID" value="BGLB028972"/>
</dbReference>
<dbReference type="SMART" id="SM00365">
    <property type="entry name" value="LRR_SD22"/>
    <property type="match status" value="6"/>
</dbReference>
<evidence type="ECO:0000256" key="3">
    <source>
        <dbReference type="ARBA" id="ARBA00022614"/>
    </source>
</evidence>
<evidence type="ECO:0000313" key="15">
    <source>
        <dbReference type="Proteomes" id="UP000076420"/>
    </source>
</evidence>
<dbReference type="SUPFAM" id="SSF52058">
    <property type="entry name" value="L domain-like"/>
    <property type="match status" value="2"/>
</dbReference>
<dbReference type="InterPro" id="IPR035897">
    <property type="entry name" value="Toll_tir_struct_dom_sf"/>
</dbReference>
<dbReference type="Pfam" id="PF13855">
    <property type="entry name" value="LRR_8"/>
    <property type="match status" value="2"/>
</dbReference>
<dbReference type="InterPro" id="IPR032675">
    <property type="entry name" value="LRR_dom_sf"/>
</dbReference>
<evidence type="ECO:0000256" key="5">
    <source>
        <dbReference type="ARBA" id="ARBA00022729"/>
    </source>
</evidence>
<keyword evidence="7 11" id="KW-1133">Transmembrane helix</keyword>
<sequence length="931" mass="106068">MASFNMAIYIVITLFMVYSAHVPDCNGYSFKKISNKNFVRKSSSYVQERHFGQALGSEKLLPDSKPTSRKTVAQKYARQRRSFVHAMRVGMSSAGSVIDSKHLSFQSSLRAESNCSEVVPSVNCNATKCIYNNDKCDCQHLNLTCIPTNLHTNITSLKLGNNSIREVPGYVFCRYTELKSLSLARNKISHLYNTSFCGLGSLTHLDLRNNHLSMVEGTFPALVFQPLTNLTELRINKNNQSSLDNSNYPDVALSQLTNLETLYMDGLTNKTFGPGFKNMTRLKNLSMTGFVDGYCNMGSLNYSTFENVPTLTFLNISNCHLMSIYSDTFSNLTNLKVLDLHYNENLGIDNFEQITASLKKLPLEFLDASTIESRYATGKHVKENQIQNLPLNLTTLKVAGNSIETVDPTILTKLPPNLLYLDVGKNKFEFGAYLQNLTALTSLKTLTINGEDYLYDVPTTYPYVGPYGLSKRRLLKRRSLCLGPNFTFPIPPRLEVLEIVKAGLSYKLTSMKIDINNTLKVLKLDQNFFPQLDGPLINFDSLENLSISNSFVQTINRMFFSCLNSLRNLTLSVNMLGDFIGSSKERLFENLSSLSYLDLSFNSIDKMQVYFFHGLSNVTEIDLSRNKISEFNVDITKMNQLRRLNLSDNKISRLFSNVTDQIDRIRKDGFEVQVDLSKNPIDCTCANLEFLKWMVNWVNVSQSQGYLCKQDDGSILAMPDGYFETVLSLNRQCASNVVIFLIIIGATLVLACVIVGMIIYRFRWSLRYWYHVAYLNYQQKRKSDRRQKFEYDVFISYVHNDETFVAQTLSTELEKRHVKVYMHGQKFVAGNYIASNIVQAVKSCRKTLVVLTNKYVRSQWCYYEVQMANMEAISAGRPVLVFLIKEKIPNHKLGEILTFIKTNTYIPYPQEDSIQGRELKIFYDKLASDLL</sequence>
<organism evidence="14 15">
    <name type="scientific">Biomphalaria glabrata</name>
    <name type="common">Bloodfluke planorb</name>
    <name type="synonym">Freshwater snail</name>
    <dbReference type="NCBI Taxonomy" id="6526"/>
    <lineage>
        <taxon>Eukaryota</taxon>
        <taxon>Metazoa</taxon>
        <taxon>Spiralia</taxon>
        <taxon>Lophotrochozoa</taxon>
        <taxon>Mollusca</taxon>
        <taxon>Gastropoda</taxon>
        <taxon>Heterobranchia</taxon>
        <taxon>Euthyneura</taxon>
        <taxon>Panpulmonata</taxon>
        <taxon>Hygrophila</taxon>
        <taxon>Lymnaeoidea</taxon>
        <taxon>Planorbidae</taxon>
        <taxon>Biomphalaria</taxon>
    </lineage>
</organism>
<evidence type="ECO:0000313" key="14">
    <source>
        <dbReference type="EnsemblMetazoa" id="BGLB028972-PA"/>
    </source>
</evidence>
<evidence type="ECO:0000256" key="10">
    <source>
        <dbReference type="ARBA" id="ARBA00023180"/>
    </source>
</evidence>
<dbReference type="KEGG" id="bgt:106055723"/>
<dbReference type="InterPro" id="IPR001611">
    <property type="entry name" value="Leu-rich_rpt"/>
</dbReference>
<dbReference type="SMART" id="SM00369">
    <property type="entry name" value="LRR_TYP"/>
    <property type="match status" value="8"/>
</dbReference>
<dbReference type="PANTHER" id="PTHR24365:SF541">
    <property type="entry name" value="PROTEIN TOLL-RELATED"/>
    <property type="match status" value="1"/>
</dbReference>
<dbReference type="Pfam" id="PF13676">
    <property type="entry name" value="TIR_2"/>
    <property type="match status" value="1"/>
</dbReference>
<feature type="chain" id="PRO_5012406491" description="TIR domain-containing protein" evidence="12">
    <location>
        <begin position="28"/>
        <end position="931"/>
    </location>
</feature>
<feature type="domain" description="TIR" evidence="13">
    <location>
        <begin position="789"/>
        <end position="930"/>
    </location>
</feature>
<keyword evidence="5 12" id="KW-0732">Signal</keyword>
<dbReference type="PROSITE" id="PS51450">
    <property type="entry name" value="LRR"/>
    <property type="match status" value="1"/>
</dbReference>
<evidence type="ECO:0000256" key="9">
    <source>
        <dbReference type="ARBA" id="ARBA00023170"/>
    </source>
</evidence>
<keyword evidence="3" id="KW-0433">Leucine-rich repeat</keyword>
<comment type="similarity">
    <text evidence="2">Belongs to the Toll-like receptor family.</text>
</comment>
<feature type="signal peptide" evidence="12">
    <location>
        <begin position="1"/>
        <end position="27"/>
    </location>
</feature>
<dbReference type="OrthoDB" id="6122780at2759"/>
<dbReference type="GO" id="GO:0007165">
    <property type="term" value="P:signal transduction"/>
    <property type="evidence" value="ECO:0007669"/>
    <property type="project" value="InterPro"/>
</dbReference>
<proteinExistence type="inferred from homology"/>
<feature type="transmembrane region" description="Helical" evidence="11">
    <location>
        <begin position="737"/>
        <end position="760"/>
    </location>
</feature>
<evidence type="ECO:0000256" key="6">
    <source>
        <dbReference type="ARBA" id="ARBA00022737"/>
    </source>
</evidence>